<name>A0A087S1R3_9ARCH</name>
<organism evidence="1 2">
    <name type="scientific">Marine Group I thaumarchaeote SCGC AAA799-P11</name>
    <dbReference type="NCBI Taxonomy" id="1502295"/>
    <lineage>
        <taxon>Archaea</taxon>
        <taxon>Nitrososphaerota</taxon>
        <taxon>Marine Group I</taxon>
    </lineage>
</organism>
<dbReference type="AlphaFoldDB" id="A0A087S1R3"/>
<keyword evidence="2" id="KW-1185">Reference proteome</keyword>
<evidence type="ECO:0000313" key="1">
    <source>
        <dbReference type="EMBL" id="KFM19667.1"/>
    </source>
</evidence>
<dbReference type="Proteomes" id="UP000029387">
    <property type="component" value="Unassembled WGS sequence"/>
</dbReference>
<gene>
    <name evidence="1" type="ORF">AAA799P11_00656</name>
</gene>
<protein>
    <submittedName>
        <fullName evidence="1">Uncharacterized protein</fullName>
    </submittedName>
</protein>
<accession>A0A087S1R3</accession>
<reference evidence="1 2" key="1">
    <citation type="submission" date="2014-06" db="EMBL/GenBank/DDBJ databases">
        <authorList>
            <person name="Ngugi D.K."/>
            <person name="Blom J."/>
            <person name="Alam I."/>
            <person name="Rashid M."/>
            <person name="Baalawi W."/>
            <person name="Zhang G."/>
            <person name="Hikmawan T."/>
            <person name="Guan Y."/>
            <person name="Antunes A."/>
            <person name="Siam R."/>
            <person name="El-Dorry H."/>
            <person name="Bajic V."/>
            <person name="Stingl U."/>
        </authorList>
    </citation>
    <scope>NUCLEOTIDE SEQUENCE [LARGE SCALE GENOMIC DNA]</scope>
    <source>
        <strain evidence="1">SCGC AAA799-P11</strain>
    </source>
</reference>
<sequence length="41" mass="4891">MSSIMIDYYKYLRCPECVKNGLYCKPHKIEVEKLLAKEKQP</sequence>
<dbReference type="EMBL" id="JOSZ01000006">
    <property type="protein sequence ID" value="KFM19667.1"/>
    <property type="molecule type" value="Genomic_DNA"/>
</dbReference>
<comment type="caution">
    <text evidence="1">The sequence shown here is derived from an EMBL/GenBank/DDBJ whole genome shotgun (WGS) entry which is preliminary data.</text>
</comment>
<evidence type="ECO:0000313" key="2">
    <source>
        <dbReference type="Proteomes" id="UP000029387"/>
    </source>
</evidence>
<proteinExistence type="predicted"/>